<keyword evidence="5 6" id="KW-0472">Membrane</keyword>
<proteinExistence type="predicted"/>
<feature type="transmembrane region" description="Helical" evidence="6">
    <location>
        <begin position="320"/>
        <end position="337"/>
    </location>
</feature>
<keyword evidence="4 6" id="KW-1133">Transmembrane helix</keyword>
<evidence type="ECO:0000256" key="1">
    <source>
        <dbReference type="ARBA" id="ARBA00004651"/>
    </source>
</evidence>
<feature type="transmembrane region" description="Helical" evidence="6">
    <location>
        <begin position="376"/>
        <end position="397"/>
    </location>
</feature>
<feature type="transmembrane region" description="Helical" evidence="6">
    <location>
        <begin position="154"/>
        <end position="178"/>
    </location>
</feature>
<feature type="transmembrane region" description="Helical" evidence="6">
    <location>
        <begin position="112"/>
        <end position="133"/>
    </location>
</feature>
<dbReference type="RefSeq" id="WP_215487459.1">
    <property type="nucleotide sequence ID" value="NZ_BAAAPJ010000002.1"/>
</dbReference>
<dbReference type="EMBL" id="JAFLHG010000007">
    <property type="protein sequence ID" value="MBT8798218.1"/>
    <property type="molecule type" value="Genomic_DNA"/>
</dbReference>
<feature type="transmembrane region" description="Helical" evidence="6">
    <location>
        <begin position="46"/>
        <end position="67"/>
    </location>
</feature>
<evidence type="ECO:0000313" key="7">
    <source>
        <dbReference type="EMBL" id="MBT8798218.1"/>
    </source>
</evidence>
<comment type="subcellular location">
    <subcellularLocation>
        <location evidence="1">Cell membrane</location>
        <topology evidence="1">Multi-pass membrane protein</topology>
    </subcellularLocation>
</comment>
<name>A0ABS5XUK4_9MICO</name>
<feature type="transmembrane region" description="Helical" evidence="6">
    <location>
        <begin position="280"/>
        <end position="300"/>
    </location>
</feature>
<keyword evidence="8" id="KW-1185">Reference proteome</keyword>
<protein>
    <submittedName>
        <fullName evidence="7">Polysaccharide biosynthesis protein</fullName>
    </submittedName>
</protein>
<reference evidence="7 8" key="1">
    <citation type="submission" date="2021-03" db="EMBL/GenBank/DDBJ databases">
        <title>Microbacterium pauli sp. nov., isolated from microfiltered milk.</title>
        <authorList>
            <person name="Bellassi P."/>
            <person name="Fontana A."/>
            <person name="Callegari M.L."/>
            <person name="Lorenzo M."/>
            <person name="Cappa F."/>
        </authorList>
    </citation>
    <scope>NUCLEOTIDE SEQUENCE [LARGE SCALE GENOMIC DNA]</scope>
    <source>
        <strain evidence="7 8">DSM 18909</strain>
    </source>
</reference>
<evidence type="ECO:0000256" key="5">
    <source>
        <dbReference type="ARBA" id="ARBA00023136"/>
    </source>
</evidence>
<accession>A0ABS5XUK4</accession>
<dbReference type="InterPro" id="IPR050833">
    <property type="entry name" value="Poly_Biosynth_Transport"/>
</dbReference>
<feature type="transmembrane region" description="Helical" evidence="6">
    <location>
        <begin position="349"/>
        <end position="370"/>
    </location>
</feature>
<dbReference type="PANTHER" id="PTHR30250:SF11">
    <property type="entry name" value="O-ANTIGEN TRANSPORTER-RELATED"/>
    <property type="match status" value="1"/>
</dbReference>
<feature type="transmembrane region" description="Helical" evidence="6">
    <location>
        <begin position="5"/>
        <end position="26"/>
    </location>
</feature>
<keyword evidence="3 6" id="KW-0812">Transmembrane</keyword>
<evidence type="ECO:0000256" key="2">
    <source>
        <dbReference type="ARBA" id="ARBA00022475"/>
    </source>
</evidence>
<dbReference type="PANTHER" id="PTHR30250">
    <property type="entry name" value="PST FAMILY PREDICTED COLANIC ACID TRANSPORTER"/>
    <property type="match status" value="1"/>
</dbReference>
<feature type="transmembrane region" description="Helical" evidence="6">
    <location>
        <begin position="88"/>
        <end position="106"/>
    </location>
</feature>
<evidence type="ECO:0000256" key="3">
    <source>
        <dbReference type="ARBA" id="ARBA00022692"/>
    </source>
</evidence>
<dbReference type="Proteomes" id="UP000740605">
    <property type="component" value="Unassembled WGS sequence"/>
</dbReference>
<organism evidence="7 8">
    <name type="scientific">Microbacterium flavum</name>
    <dbReference type="NCBI Taxonomy" id="415216"/>
    <lineage>
        <taxon>Bacteria</taxon>
        <taxon>Bacillati</taxon>
        <taxon>Actinomycetota</taxon>
        <taxon>Actinomycetes</taxon>
        <taxon>Micrococcales</taxon>
        <taxon>Microbacteriaceae</taxon>
        <taxon>Microbacterium</taxon>
    </lineage>
</organism>
<evidence type="ECO:0000256" key="4">
    <source>
        <dbReference type="ARBA" id="ARBA00022989"/>
    </source>
</evidence>
<comment type="caution">
    <text evidence="7">The sequence shown here is derived from an EMBL/GenBank/DDBJ whole genome shotgun (WGS) entry which is preliminary data.</text>
</comment>
<evidence type="ECO:0000313" key="8">
    <source>
        <dbReference type="Proteomes" id="UP000740605"/>
    </source>
</evidence>
<gene>
    <name evidence="7" type="ORF">J0P97_09055</name>
</gene>
<sequence>MRSLIFRFAGFTGAPIISALAPFIILPVVSRVVGDGGWANFSAGQSIGILGMVGILFGWGVLGPVRVARSGSDHEKALILRESLRSRLLLAAVVVPVVGVVTWLICSEAYRIESVAVAVAMALGGLTPAWFCIGEGNPRGVMVYDALPKLGASLVALPIIGFSGQVLWYPILLALFTLPAFSLHAWLTVREHAHPDYHPLPVGQVLRSLVPTAAIDATGNAYGSTAIPIATAGLSPADASAFASADRVYRIGTLAVVAVANAFQAWVLENGAADPHRRNLLALATHGVLGLLGGVAIAALGPWATGLVFGPQVAAQPVPSALYAVAFVCISLATPLIRNLLIPAGRFRVVLVATIAAAVIGLTVMLSGAHVGSAPVIAAGVAASELTALIVLAGPALTELRRVRPAPAA</sequence>
<evidence type="ECO:0000256" key="6">
    <source>
        <dbReference type="SAM" id="Phobius"/>
    </source>
</evidence>
<keyword evidence="2" id="KW-1003">Cell membrane</keyword>